<evidence type="ECO:0000313" key="3">
    <source>
        <dbReference type="Proteomes" id="UP001589894"/>
    </source>
</evidence>
<dbReference type="InterPro" id="IPR024078">
    <property type="entry name" value="LmbE-like_dom_sf"/>
</dbReference>
<dbReference type="RefSeq" id="WP_377338827.1">
    <property type="nucleotide sequence ID" value="NZ_JBHLUE010000011.1"/>
</dbReference>
<keyword evidence="1" id="KW-0862">Zinc</keyword>
<dbReference type="InterPro" id="IPR003737">
    <property type="entry name" value="GlcNAc_PI_deacetylase-related"/>
</dbReference>
<dbReference type="EMBL" id="JBHLUE010000011">
    <property type="protein sequence ID" value="MFC0565206.1"/>
    <property type="molecule type" value="Genomic_DNA"/>
</dbReference>
<proteinExistence type="predicted"/>
<keyword evidence="3" id="KW-1185">Reference proteome</keyword>
<dbReference type="EC" id="3.5.1.-" evidence="2"/>
<dbReference type="Proteomes" id="UP001589894">
    <property type="component" value="Unassembled WGS sequence"/>
</dbReference>
<dbReference type="PANTHER" id="PTHR12993">
    <property type="entry name" value="N-ACETYLGLUCOSAMINYL-PHOSPHATIDYLINOSITOL DE-N-ACETYLASE-RELATED"/>
    <property type="match status" value="1"/>
</dbReference>
<sequence>MKTLGAADLTAAGATRVMAVFAHPDDAELACFGTLAALCAAGHEVYVVTMTNGANSVSPRAADRVREAQASATLIGVQLIVGDHPDGAVGLRTSSYAFVREHLLRIRPHAVITHYTDPSFLDDHQDHQVTGRIALTLAKRDPSVKMILQAEPPVVISGFQPDVFVDITDSMPKKLAALAQFQSESAKPYMDEGFVQARARFWALQARLFAVEKDQYYESFQLVRVQVADPTALIRS</sequence>
<gene>
    <name evidence="2" type="ORF">ACFFHU_13805</name>
</gene>
<accession>A0ABV6NWZ8</accession>
<name>A0ABV6NWZ8_9ACTN</name>
<reference evidence="2 3" key="1">
    <citation type="submission" date="2024-09" db="EMBL/GenBank/DDBJ databases">
        <authorList>
            <person name="Sun Q."/>
            <person name="Mori K."/>
        </authorList>
    </citation>
    <scope>NUCLEOTIDE SEQUENCE [LARGE SCALE GENOMIC DNA]</scope>
    <source>
        <strain evidence="2 3">TBRC 2205</strain>
    </source>
</reference>
<dbReference type="SUPFAM" id="SSF102588">
    <property type="entry name" value="LmbE-like"/>
    <property type="match status" value="1"/>
</dbReference>
<organism evidence="2 3">
    <name type="scientific">Plantactinospora siamensis</name>
    <dbReference type="NCBI Taxonomy" id="555372"/>
    <lineage>
        <taxon>Bacteria</taxon>
        <taxon>Bacillati</taxon>
        <taxon>Actinomycetota</taxon>
        <taxon>Actinomycetes</taxon>
        <taxon>Micromonosporales</taxon>
        <taxon>Micromonosporaceae</taxon>
        <taxon>Plantactinospora</taxon>
    </lineage>
</organism>
<protein>
    <submittedName>
        <fullName evidence="2">PIG-L deacetylase family protein</fullName>
        <ecNumber evidence="2">3.5.1.-</ecNumber>
    </submittedName>
</protein>
<dbReference type="GO" id="GO:0016787">
    <property type="term" value="F:hydrolase activity"/>
    <property type="evidence" value="ECO:0007669"/>
    <property type="project" value="UniProtKB-KW"/>
</dbReference>
<dbReference type="PANTHER" id="PTHR12993:SF11">
    <property type="entry name" value="N-ACETYLGLUCOSAMINYL-PHOSPHATIDYLINOSITOL DE-N-ACETYLASE"/>
    <property type="match status" value="1"/>
</dbReference>
<evidence type="ECO:0000256" key="1">
    <source>
        <dbReference type="ARBA" id="ARBA00022833"/>
    </source>
</evidence>
<evidence type="ECO:0000313" key="2">
    <source>
        <dbReference type="EMBL" id="MFC0565206.1"/>
    </source>
</evidence>
<dbReference type="Gene3D" id="3.40.50.10320">
    <property type="entry name" value="LmbE-like"/>
    <property type="match status" value="1"/>
</dbReference>
<keyword evidence="2" id="KW-0378">Hydrolase</keyword>
<dbReference type="Pfam" id="PF02585">
    <property type="entry name" value="PIG-L"/>
    <property type="match status" value="1"/>
</dbReference>
<comment type="caution">
    <text evidence="2">The sequence shown here is derived from an EMBL/GenBank/DDBJ whole genome shotgun (WGS) entry which is preliminary data.</text>
</comment>